<reference evidence="2" key="1">
    <citation type="submission" date="2021-02" db="EMBL/GenBank/DDBJ databases">
        <authorList>
            <person name="Dougan E. K."/>
            <person name="Rhodes N."/>
            <person name="Thang M."/>
            <person name="Chan C."/>
        </authorList>
    </citation>
    <scope>NUCLEOTIDE SEQUENCE</scope>
</reference>
<evidence type="ECO:0000313" key="4">
    <source>
        <dbReference type="Proteomes" id="UP000654075"/>
    </source>
</evidence>
<dbReference type="Gene3D" id="3.40.50.150">
    <property type="entry name" value="Vaccinia Virus protein VP39"/>
    <property type="match status" value="1"/>
</dbReference>
<name>A0A813GJZ0_POLGL</name>
<dbReference type="Pfam" id="PF13649">
    <property type="entry name" value="Methyltransf_25"/>
    <property type="match status" value="1"/>
</dbReference>
<evidence type="ECO:0000313" key="2">
    <source>
        <dbReference type="EMBL" id="CAE8622988.1"/>
    </source>
</evidence>
<gene>
    <name evidence="2" type="ORF">PGLA1383_LOCUS40328</name>
    <name evidence="3" type="ORF">PGLA2088_LOCUS32887</name>
</gene>
<dbReference type="InterPro" id="IPR029063">
    <property type="entry name" value="SAM-dependent_MTases_sf"/>
</dbReference>
<keyword evidence="4" id="KW-1185">Reference proteome</keyword>
<evidence type="ECO:0000313" key="3">
    <source>
        <dbReference type="EMBL" id="CAE8703590.1"/>
    </source>
</evidence>
<accession>A0A813GJZ0</accession>
<dbReference type="Proteomes" id="UP000626109">
    <property type="component" value="Unassembled WGS sequence"/>
</dbReference>
<dbReference type="CDD" id="cd02440">
    <property type="entry name" value="AdoMet_MTases"/>
    <property type="match status" value="1"/>
</dbReference>
<proteinExistence type="predicted"/>
<dbReference type="OrthoDB" id="443004at2759"/>
<evidence type="ECO:0000259" key="1">
    <source>
        <dbReference type="Pfam" id="PF13649"/>
    </source>
</evidence>
<protein>
    <recommendedName>
        <fullName evidence="1">Methyltransferase domain-containing protein</fullName>
    </recommendedName>
</protein>
<dbReference type="InterPro" id="IPR041698">
    <property type="entry name" value="Methyltransf_25"/>
</dbReference>
<dbReference type="Proteomes" id="UP000654075">
    <property type="component" value="Unassembled WGS sequence"/>
</dbReference>
<sequence length="361" mass="40317">MEGTAFAGYLFPTRLGQAWNAGMLVLMLSVQSSLTMAYVDTDKVRWSSPEQAIQSEFSAGFTTESRVAALAVMVESAKLRRELLTDRNTSTLAPSFPCPPAGSGLEDSGRHVIEVHHYLRHKIWADNFDFCRGSFGLWTKGAGVESPLRAATIATAVGLKPGQLVLDVGSGCGNYAQWYYEWFGARTIGLDYTEEAVKFAQESVAGAAPAQFCWMDISGYLGDWLPSRSIDLAVSFGVFYYLRVDVGRFEAGPEPMPGEGFANATRTPCDRLAATHLTQCRVAREMFRVVRELGYVWIGHLGSYKGKWDPKRVWGKNYWPCCFREELLRQEVSLREVPESKLFASHIDWDPTYSLILKRLS</sequence>
<comment type="caution">
    <text evidence="2">The sequence shown here is derived from an EMBL/GenBank/DDBJ whole genome shotgun (WGS) entry which is preliminary data.</text>
</comment>
<organism evidence="2 4">
    <name type="scientific">Polarella glacialis</name>
    <name type="common">Dinoflagellate</name>
    <dbReference type="NCBI Taxonomy" id="89957"/>
    <lineage>
        <taxon>Eukaryota</taxon>
        <taxon>Sar</taxon>
        <taxon>Alveolata</taxon>
        <taxon>Dinophyceae</taxon>
        <taxon>Suessiales</taxon>
        <taxon>Suessiaceae</taxon>
        <taxon>Polarella</taxon>
    </lineage>
</organism>
<dbReference type="EMBL" id="CAJNNV010028096">
    <property type="protein sequence ID" value="CAE8622988.1"/>
    <property type="molecule type" value="Genomic_DNA"/>
</dbReference>
<dbReference type="AlphaFoldDB" id="A0A813GJZ0"/>
<dbReference type="SUPFAM" id="SSF53335">
    <property type="entry name" value="S-adenosyl-L-methionine-dependent methyltransferases"/>
    <property type="match status" value="1"/>
</dbReference>
<dbReference type="EMBL" id="CAJNNW010030489">
    <property type="protein sequence ID" value="CAE8703590.1"/>
    <property type="molecule type" value="Genomic_DNA"/>
</dbReference>
<feature type="domain" description="Methyltransferase" evidence="1">
    <location>
        <begin position="165"/>
        <end position="243"/>
    </location>
</feature>